<keyword evidence="1" id="KW-1133">Transmembrane helix</keyword>
<reference evidence="2 3" key="1">
    <citation type="submission" date="2020-12" db="EMBL/GenBank/DDBJ databases">
        <title>Concerted genomic and epigenomic changes stabilize Arabidopsis allopolyploids.</title>
        <authorList>
            <person name="Chen Z."/>
        </authorList>
    </citation>
    <scope>NUCLEOTIDE SEQUENCE [LARGE SCALE GENOMIC DNA]</scope>
    <source>
        <strain evidence="2">Allo738</strain>
        <tissue evidence="2">Leaf</tissue>
    </source>
</reference>
<comment type="caution">
    <text evidence="2">The sequence shown here is derived from an EMBL/GenBank/DDBJ whole genome shotgun (WGS) entry which is preliminary data.</text>
</comment>
<protein>
    <submittedName>
        <fullName evidence="2">Uncharacterized protein</fullName>
    </submittedName>
</protein>
<keyword evidence="3" id="KW-1185">Reference proteome</keyword>
<dbReference type="EMBL" id="JAEFBK010000013">
    <property type="protein sequence ID" value="KAG7532921.1"/>
    <property type="molecule type" value="Genomic_DNA"/>
</dbReference>
<dbReference type="AlphaFoldDB" id="A0A8T1XNI0"/>
<keyword evidence="1" id="KW-0472">Membrane</keyword>
<feature type="transmembrane region" description="Helical" evidence="1">
    <location>
        <begin position="63"/>
        <end position="86"/>
    </location>
</feature>
<accession>A0A8T1XNI0</accession>
<dbReference type="Proteomes" id="UP000694240">
    <property type="component" value="Chromosome 13"/>
</dbReference>
<sequence length="137" mass="15138">VAAFKICFGQQNLKDLSFLFKLLYAAAVLLGFVKGEDFDILGSILGVTFGLSFTYFKDLQFRFVCPYACATFVLLSLRNILAIAAAKFCTSPSEIPTLVPDGISTLVPDRMRVPVRHVEPNHSIEMMSPDTHGEDMV</sequence>
<proteinExistence type="predicted"/>
<evidence type="ECO:0000256" key="1">
    <source>
        <dbReference type="SAM" id="Phobius"/>
    </source>
</evidence>
<feature type="transmembrane region" description="Helical" evidence="1">
    <location>
        <begin position="18"/>
        <end position="34"/>
    </location>
</feature>
<keyword evidence="1" id="KW-0812">Transmembrane</keyword>
<feature type="non-terminal residue" evidence="2">
    <location>
        <position position="1"/>
    </location>
</feature>
<evidence type="ECO:0000313" key="3">
    <source>
        <dbReference type="Proteomes" id="UP000694240"/>
    </source>
</evidence>
<evidence type="ECO:0000313" key="2">
    <source>
        <dbReference type="EMBL" id="KAG7532921.1"/>
    </source>
</evidence>
<gene>
    <name evidence="2" type="ORF">ISN45_Aa08g005660</name>
</gene>
<name>A0A8T1XNI0_9BRAS</name>
<organism evidence="2 3">
    <name type="scientific">Arabidopsis thaliana x Arabidopsis arenosa</name>
    <dbReference type="NCBI Taxonomy" id="1240361"/>
    <lineage>
        <taxon>Eukaryota</taxon>
        <taxon>Viridiplantae</taxon>
        <taxon>Streptophyta</taxon>
        <taxon>Embryophyta</taxon>
        <taxon>Tracheophyta</taxon>
        <taxon>Spermatophyta</taxon>
        <taxon>Magnoliopsida</taxon>
        <taxon>eudicotyledons</taxon>
        <taxon>Gunneridae</taxon>
        <taxon>Pentapetalae</taxon>
        <taxon>rosids</taxon>
        <taxon>malvids</taxon>
        <taxon>Brassicales</taxon>
        <taxon>Brassicaceae</taxon>
        <taxon>Camelineae</taxon>
        <taxon>Arabidopsis</taxon>
    </lineage>
</organism>